<reference evidence="3 4" key="1">
    <citation type="submission" date="2020-08" db="EMBL/GenBank/DDBJ databases">
        <authorList>
            <person name="Koutsovoulos G."/>
            <person name="Danchin GJ E."/>
        </authorList>
    </citation>
    <scope>NUCLEOTIDE SEQUENCE [LARGE SCALE GENOMIC DNA]</scope>
</reference>
<feature type="signal peptide" evidence="2">
    <location>
        <begin position="1"/>
        <end position="19"/>
    </location>
</feature>
<evidence type="ECO:0000256" key="2">
    <source>
        <dbReference type="SAM" id="SignalP"/>
    </source>
</evidence>
<comment type="caution">
    <text evidence="3">The sequence shown here is derived from an EMBL/GenBank/DDBJ whole genome shotgun (WGS) entry which is preliminary data.</text>
</comment>
<gene>
    <name evidence="3" type="ORF">MENT_LOCUS13530</name>
</gene>
<feature type="region of interest" description="Disordered" evidence="1">
    <location>
        <begin position="46"/>
        <end position="72"/>
    </location>
</feature>
<feature type="chain" id="PRO_5027753855" evidence="2">
    <location>
        <begin position="20"/>
        <end position="130"/>
    </location>
</feature>
<organism evidence="3 4">
    <name type="scientific">Meloidogyne enterolobii</name>
    <name type="common">Root-knot nematode worm</name>
    <name type="synonym">Meloidogyne mayaguensis</name>
    <dbReference type="NCBI Taxonomy" id="390850"/>
    <lineage>
        <taxon>Eukaryota</taxon>
        <taxon>Metazoa</taxon>
        <taxon>Ecdysozoa</taxon>
        <taxon>Nematoda</taxon>
        <taxon>Chromadorea</taxon>
        <taxon>Rhabditida</taxon>
        <taxon>Tylenchina</taxon>
        <taxon>Tylenchomorpha</taxon>
        <taxon>Tylenchoidea</taxon>
        <taxon>Meloidogynidae</taxon>
        <taxon>Meloidogyninae</taxon>
        <taxon>Meloidogyne</taxon>
    </lineage>
</organism>
<keyword evidence="2" id="KW-0732">Signal</keyword>
<evidence type="ECO:0000313" key="3">
    <source>
        <dbReference type="EMBL" id="CAD2159116.1"/>
    </source>
</evidence>
<feature type="compositionally biased region" description="Acidic residues" evidence="1">
    <location>
        <begin position="50"/>
        <end position="62"/>
    </location>
</feature>
<accession>A0A6V7UJ86</accession>
<proteinExistence type="predicted"/>
<dbReference type="AlphaFoldDB" id="A0A6V7UJ86"/>
<evidence type="ECO:0000256" key="1">
    <source>
        <dbReference type="SAM" id="MobiDB-lite"/>
    </source>
</evidence>
<dbReference type="EMBL" id="CAJEWN010000073">
    <property type="protein sequence ID" value="CAD2159116.1"/>
    <property type="molecule type" value="Genomic_DNA"/>
</dbReference>
<dbReference type="Proteomes" id="UP000580250">
    <property type="component" value="Unassembled WGS sequence"/>
</dbReference>
<name>A0A6V7UJ86_MELEN</name>
<evidence type="ECO:0000313" key="4">
    <source>
        <dbReference type="Proteomes" id="UP000580250"/>
    </source>
</evidence>
<sequence length="130" mass="15103">MALNIKRIILILLIKFILSIQFNQINGLMLTGLVDLNNLKELEEQFPNNDENEEDEEAEIMDEFQKRSSPRPLSTPQLNRFFKAYFAPIIQRRSIRDINLIERNRRKAFQRTGGTILLGKRIGGGGGRRF</sequence>
<protein>
    <submittedName>
        <fullName evidence="3">Uncharacterized protein</fullName>
    </submittedName>
</protein>